<protein>
    <recommendedName>
        <fullName evidence="3">PDEase domain-containing protein</fullName>
    </recommendedName>
</protein>
<accession>A0A4V1Q358</accession>
<reference evidence="4 5" key="1">
    <citation type="submission" date="2019-01" db="EMBL/GenBank/DDBJ databases">
        <title>Draft genome sequence of Psathyrella aberdarensis IHI B618.</title>
        <authorList>
            <person name="Buettner E."/>
            <person name="Kellner H."/>
        </authorList>
    </citation>
    <scope>NUCLEOTIDE SEQUENCE [LARGE SCALE GENOMIC DNA]</scope>
    <source>
        <strain evidence="4 5">IHI B618</strain>
    </source>
</reference>
<organism evidence="4 5">
    <name type="scientific">Candolleomyces aberdarensis</name>
    <dbReference type="NCBI Taxonomy" id="2316362"/>
    <lineage>
        <taxon>Eukaryota</taxon>
        <taxon>Fungi</taxon>
        <taxon>Dikarya</taxon>
        <taxon>Basidiomycota</taxon>
        <taxon>Agaricomycotina</taxon>
        <taxon>Agaricomycetes</taxon>
        <taxon>Agaricomycetidae</taxon>
        <taxon>Agaricales</taxon>
        <taxon>Agaricineae</taxon>
        <taxon>Psathyrellaceae</taxon>
        <taxon>Candolleomyces</taxon>
    </lineage>
</organism>
<dbReference type="GO" id="GO:0004114">
    <property type="term" value="F:3',5'-cyclic-nucleotide phosphodiesterase activity"/>
    <property type="evidence" value="ECO:0007669"/>
    <property type="project" value="InterPro"/>
</dbReference>
<dbReference type="EMBL" id="SDEE01000340">
    <property type="protein sequence ID" value="RXW17438.1"/>
    <property type="molecule type" value="Genomic_DNA"/>
</dbReference>
<dbReference type="AlphaFoldDB" id="A0A4V1Q358"/>
<evidence type="ECO:0000256" key="2">
    <source>
        <dbReference type="ARBA" id="ARBA00022801"/>
    </source>
</evidence>
<dbReference type="STRING" id="2316362.A0A4V1Q358"/>
<feature type="domain" description="PDEase" evidence="3">
    <location>
        <begin position="51"/>
        <end position="262"/>
    </location>
</feature>
<dbReference type="InterPro" id="IPR036971">
    <property type="entry name" value="PDEase_catalytic_dom_sf"/>
</dbReference>
<evidence type="ECO:0000313" key="5">
    <source>
        <dbReference type="Proteomes" id="UP000290288"/>
    </source>
</evidence>
<keyword evidence="2" id="KW-0378">Hydrolase</keyword>
<evidence type="ECO:0000256" key="1">
    <source>
        <dbReference type="ARBA" id="ARBA00022723"/>
    </source>
</evidence>
<dbReference type="InterPro" id="IPR002073">
    <property type="entry name" value="PDEase_catalytic_dom"/>
</dbReference>
<evidence type="ECO:0000313" key="4">
    <source>
        <dbReference type="EMBL" id="RXW17438.1"/>
    </source>
</evidence>
<name>A0A4V1Q358_9AGAR</name>
<dbReference type="SUPFAM" id="SSF109604">
    <property type="entry name" value="HD-domain/PDEase-like"/>
    <property type="match status" value="1"/>
</dbReference>
<dbReference type="PROSITE" id="PS51845">
    <property type="entry name" value="PDEASE_I_2"/>
    <property type="match status" value="1"/>
</dbReference>
<dbReference type="Pfam" id="PF00233">
    <property type="entry name" value="PDEase_I"/>
    <property type="match status" value="1"/>
</dbReference>
<dbReference type="GO" id="GO:0046872">
    <property type="term" value="F:metal ion binding"/>
    <property type="evidence" value="ECO:0007669"/>
    <property type="project" value="UniProtKB-KW"/>
</dbReference>
<dbReference type="CDD" id="cd00077">
    <property type="entry name" value="HDc"/>
    <property type="match status" value="1"/>
</dbReference>
<dbReference type="InterPro" id="IPR003607">
    <property type="entry name" value="HD/PDEase_dom"/>
</dbReference>
<gene>
    <name evidence="4" type="ORF">EST38_g8414</name>
</gene>
<keyword evidence="5" id="KW-1185">Reference proteome</keyword>
<dbReference type="OrthoDB" id="546632at2759"/>
<dbReference type="Proteomes" id="UP000290288">
    <property type="component" value="Unassembled WGS sequence"/>
</dbReference>
<dbReference type="PANTHER" id="PTHR11347">
    <property type="entry name" value="CYCLIC NUCLEOTIDE PHOSPHODIESTERASE"/>
    <property type="match status" value="1"/>
</dbReference>
<sequence length="262" mass="29481">MICGVAALNQSYLSTHSQLHRQWKRRSADVGGLLLATGNSGQGRGWAGTEVETQYAELLSDMYNQTLQAVNEHAGDFVPTLLSKPARSRLIRSLDIWHFEPHRLSEEEILASTIILFEALYRIEGMEEAVGVSLKQVNSFVCHLRQIYRYENTYHNFEHALDVLQATQCYLETANMVPPVTILLEPNRTWKSSRVPNSDALIQTLGLRDLFALYIAAIGHDVGHPGVTNVFMVRRYLSFVVALLSSLLWPTEKRSNTTVPGI</sequence>
<evidence type="ECO:0000259" key="3">
    <source>
        <dbReference type="PROSITE" id="PS51845"/>
    </source>
</evidence>
<dbReference type="InterPro" id="IPR023174">
    <property type="entry name" value="PDEase_CS"/>
</dbReference>
<keyword evidence="1" id="KW-0479">Metal-binding</keyword>
<comment type="caution">
    <text evidence="4">The sequence shown here is derived from an EMBL/GenBank/DDBJ whole genome shotgun (WGS) entry which is preliminary data.</text>
</comment>
<dbReference type="Gene3D" id="1.10.1300.10">
    <property type="entry name" value="3'5'-cyclic nucleotide phosphodiesterase, catalytic domain"/>
    <property type="match status" value="1"/>
</dbReference>
<proteinExistence type="predicted"/>
<dbReference type="GO" id="GO:0007165">
    <property type="term" value="P:signal transduction"/>
    <property type="evidence" value="ECO:0007669"/>
    <property type="project" value="InterPro"/>
</dbReference>
<dbReference type="PROSITE" id="PS00126">
    <property type="entry name" value="PDEASE_I_1"/>
    <property type="match status" value="1"/>
</dbReference>